<comment type="caution">
    <text evidence="1">The sequence shown here is derived from an EMBL/GenBank/DDBJ whole genome shotgun (WGS) entry which is preliminary data.</text>
</comment>
<dbReference type="InterPro" id="IPR022536">
    <property type="entry name" value="EspC"/>
</dbReference>
<evidence type="ECO:0008006" key="3">
    <source>
        <dbReference type="Google" id="ProtNLM"/>
    </source>
</evidence>
<reference evidence="1" key="2">
    <citation type="submission" date="2020-09" db="EMBL/GenBank/DDBJ databases">
        <authorList>
            <person name="Sun Q."/>
            <person name="Zhou Y."/>
        </authorList>
    </citation>
    <scope>NUCLEOTIDE SEQUENCE</scope>
    <source>
        <strain evidence="1">CGMCC 1.15478</strain>
    </source>
</reference>
<sequence>MAELAAHPDDVTRFGTRMADQAERLRALASSVAAVRPEAALTALGPIGSEFLAAYSAAHQRHQAALNAVAAAYQHCGEAAHTASDLYRSADRNAAGTLTNAGSLSR</sequence>
<organism evidence="1 2">
    <name type="scientific">Hoyosella rhizosphaerae</name>
    <dbReference type="NCBI Taxonomy" id="1755582"/>
    <lineage>
        <taxon>Bacteria</taxon>
        <taxon>Bacillati</taxon>
        <taxon>Actinomycetota</taxon>
        <taxon>Actinomycetes</taxon>
        <taxon>Mycobacteriales</taxon>
        <taxon>Hoyosellaceae</taxon>
        <taxon>Hoyosella</taxon>
    </lineage>
</organism>
<reference evidence="1" key="1">
    <citation type="journal article" date="2014" name="Int. J. Syst. Evol. Microbiol.">
        <title>Complete genome sequence of Corynebacterium casei LMG S-19264T (=DSM 44701T), isolated from a smear-ripened cheese.</title>
        <authorList>
            <consortium name="US DOE Joint Genome Institute (JGI-PGF)"/>
            <person name="Walter F."/>
            <person name="Albersmeier A."/>
            <person name="Kalinowski J."/>
            <person name="Ruckert C."/>
        </authorList>
    </citation>
    <scope>NUCLEOTIDE SEQUENCE</scope>
    <source>
        <strain evidence="1">CGMCC 1.15478</strain>
    </source>
</reference>
<protein>
    <recommendedName>
        <fullName evidence="3">ESX-1 secretion-associated protein</fullName>
    </recommendedName>
</protein>
<dbReference type="AlphaFoldDB" id="A0A916UCC5"/>
<dbReference type="EMBL" id="BMJH01000002">
    <property type="protein sequence ID" value="GGC65863.1"/>
    <property type="molecule type" value="Genomic_DNA"/>
</dbReference>
<dbReference type="Pfam" id="PF10824">
    <property type="entry name" value="T7SS_ESX_EspC"/>
    <property type="match status" value="1"/>
</dbReference>
<dbReference type="GO" id="GO:0009306">
    <property type="term" value="P:protein secretion"/>
    <property type="evidence" value="ECO:0007669"/>
    <property type="project" value="InterPro"/>
</dbReference>
<evidence type="ECO:0000313" key="1">
    <source>
        <dbReference type="EMBL" id="GGC65863.1"/>
    </source>
</evidence>
<accession>A0A916UCC5</accession>
<name>A0A916UCC5_9ACTN</name>
<proteinExistence type="predicted"/>
<keyword evidence="2" id="KW-1185">Reference proteome</keyword>
<dbReference type="RefSeq" id="WP_188673465.1">
    <property type="nucleotide sequence ID" value="NZ_BMJH01000002.1"/>
</dbReference>
<dbReference type="Proteomes" id="UP000641514">
    <property type="component" value="Unassembled WGS sequence"/>
</dbReference>
<gene>
    <name evidence="1" type="ORF">GCM10011410_18010</name>
</gene>
<evidence type="ECO:0000313" key="2">
    <source>
        <dbReference type="Proteomes" id="UP000641514"/>
    </source>
</evidence>